<gene>
    <name evidence="2" type="ORF">L3X38_043904</name>
</gene>
<keyword evidence="3" id="KW-1185">Reference proteome</keyword>
<evidence type="ECO:0000313" key="2">
    <source>
        <dbReference type="EMBL" id="KAI5314728.1"/>
    </source>
</evidence>
<evidence type="ECO:0000313" key="3">
    <source>
        <dbReference type="Proteomes" id="UP001054821"/>
    </source>
</evidence>
<evidence type="ECO:0000256" key="1">
    <source>
        <dbReference type="SAM" id="MobiDB-lite"/>
    </source>
</evidence>
<accession>A0AAD4UYN9</accession>
<feature type="compositionally biased region" description="Polar residues" evidence="1">
    <location>
        <begin position="77"/>
        <end position="88"/>
    </location>
</feature>
<dbReference type="Proteomes" id="UP001054821">
    <property type="component" value="Chromosome 8"/>
</dbReference>
<feature type="region of interest" description="Disordered" evidence="1">
    <location>
        <begin position="69"/>
        <end position="88"/>
    </location>
</feature>
<organism evidence="2 3">
    <name type="scientific">Prunus dulcis</name>
    <name type="common">Almond</name>
    <name type="synonym">Amygdalus dulcis</name>
    <dbReference type="NCBI Taxonomy" id="3755"/>
    <lineage>
        <taxon>Eukaryota</taxon>
        <taxon>Viridiplantae</taxon>
        <taxon>Streptophyta</taxon>
        <taxon>Embryophyta</taxon>
        <taxon>Tracheophyta</taxon>
        <taxon>Spermatophyta</taxon>
        <taxon>Magnoliopsida</taxon>
        <taxon>eudicotyledons</taxon>
        <taxon>Gunneridae</taxon>
        <taxon>Pentapetalae</taxon>
        <taxon>rosids</taxon>
        <taxon>fabids</taxon>
        <taxon>Rosales</taxon>
        <taxon>Rosaceae</taxon>
        <taxon>Amygdaloideae</taxon>
        <taxon>Amygdaleae</taxon>
        <taxon>Prunus</taxon>
    </lineage>
</organism>
<reference evidence="2 3" key="1">
    <citation type="journal article" date="2022" name="G3 (Bethesda)">
        <title>Whole-genome sequence and methylome profiling of the almond [Prunus dulcis (Mill.) D.A. Webb] cultivar 'Nonpareil'.</title>
        <authorList>
            <person name="D'Amico-Willman K.M."/>
            <person name="Ouma W.Z."/>
            <person name="Meulia T."/>
            <person name="Sideli G.M."/>
            <person name="Gradziel T.M."/>
            <person name="Fresnedo-Ramirez J."/>
        </authorList>
    </citation>
    <scope>NUCLEOTIDE SEQUENCE [LARGE SCALE GENOMIC DNA]</scope>
    <source>
        <strain evidence="2">Clone GOH B32 T37-40</strain>
    </source>
</reference>
<dbReference type="EMBL" id="JAJFAZ020000008">
    <property type="protein sequence ID" value="KAI5314728.1"/>
    <property type="molecule type" value="Genomic_DNA"/>
</dbReference>
<dbReference type="AlphaFoldDB" id="A0AAD4UYN9"/>
<protein>
    <submittedName>
        <fullName evidence="2">Uncharacterized protein</fullName>
    </submittedName>
</protein>
<feature type="region of interest" description="Disordered" evidence="1">
    <location>
        <begin position="1"/>
        <end position="31"/>
    </location>
</feature>
<proteinExistence type="predicted"/>
<name>A0AAD4UYN9_PRUDU</name>
<sequence>MPLCYSAHSPPHEPAALGVQSDYSSPETAPNSYPRYNTLFRATFVLGPTQKLTGSGWNRDPKTAEFQFENRIGYAKNRSNPTQQAARA</sequence>
<feature type="compositionally biased region" description="Polar residues" evidence="1">
    <location>
        <begin position="21"/>
        <end position="31"/>
    </location>
</feature>
<comment type="caution">
    <text evidence="2">The sequence shown here is derived from an EMBL/GenBank/DDBJ whole genome shotgun (WGS) entry which is preliminary data.</text>
</comment>